<dbReference type="Gene3D" id="1.10.220.20">
    <property type="match status" value="1"/>
</dbReference>
<dbReference type="InterPro" id="IPR023394">
    <property type="entry name" value="Sec7_C_sf"/>
</dbReference>
<feature type="region of interest" description="Disordered" evidence="2">
    <location>
        <begin position="289"/>
        <end position="351"/>
    </location>
</feature>
<dbReference type="Pfam" id="PF23325">
    <property type="entry name" value="TPR_28"/>
    <property type="match status" value="1"/>
</dbReference>
<dbReference type="STRING" id="41875.K8F0X8"/>
<dbReference type="GO" id="GO:0016192">
    <property type="term" value="P:vesicle-mediated transport"/>
    <property type="evidence" value="ECO:0007669"/>
    <property type="project" value="UniProtKB-ARBA"/>
</dbReference>
<dbReference type="GO" id="GO:0005829">
    <property type="term" value="C:cytosol"/>
    <property type="evidence" value="ECO:0007669"/>
    <property type="project" value="UniProtKB-SubCell"/>
</dbReference>
<protein>
    <recommendedName>
        <fullName evidence="3">SEC7 domain-containing protein</fullName>
    </recommendedName>
</protein>
<dbReference type="CDD" id="cd00171">
    <property type="entry name" value="Sec7"/>
    <property type="match status" value="1"/>
</dbReference>
<dbReference type="InterPro" id="IPR056604">
    <property type="entry name" value="GBF1-like_TPR"/>
</dbReference>
<dbReference type="GO" id="GO:0032012">
    <property type="term" value="P:regulation of ARF protein signal transduction"/>
    <property type="evidence" value="ECO:0007669"/>
    <property type="project" value="InterPro"/>
</dbReference>
<dbReference type="Pfam" id="PF12783">
    <property type="entry name" value="Sec7-like_HUS"/>
    <property type="match status" value="1"/>
</dbReference>
<dbReference type="PROSITE" id="PS50190">
    <property type="entry name" value="SEC7"/>
    <property type="match status" value="1"/>
</dbReference>
<name>K8F0X8_9CHLO</name>
<dbReference type="GO" id="GO:0012505">
    <property type="term" value="C:endomembrane system"/>
    <property type="evidence" value="ECO:0007669"/>
    <property type="project" value="UniProtKB-ARBA"/>
</dbReference>
<dbReference type="eggNOG" id="KOG0928">
    <property type="taxonomic scope" value="Eukaryota"/>
</dbReference>
<comment type="subcellular location">
    <subcellularLocation>
        <location evidence="1">Cytoplasm</location>
        <location evidence="1">Cytosol</location>
    </subcellularLocation>
</comment>
<dbReference type="Gene3D" id="1.10.1000.11">
    <property type="entry name" value="Arf Nucleotide-binding Site Opener,domain 2"/>
    <property type="match status" value="1"/>
</dbReference>
<accession>K8F0X8</accession>
<organism evidence="4 5">
    <name type="scientific">Bathycoccus prasinos</name>
    <dbReference type="NCBI Taxonomy" id="41875"/>
    <lineage>
        <taxon>Eukaryota</taxon>
        <taxon>Viridiplantae</taxon>
        <taxon>Chlorophyta</taxon>
        <taxon>Mamiellophyceae</taxon>
        <taxon>Mamiellales</taxon>
        <taxon>Bathycoccaceae</taxon>
        <taxon>Bathycoccus</taxon>
    </lineage>
</organism>
<dbReference type="SMART" id="SM00222">
    <property type="entry name" value="Sec7"/>
    <property type="match status" value="1"/>
</dbReference>
<evidence type="ECO:0000313" key="4">
    <source>
        <dbReference type="EMBL" id="CCO18410.1"/>
    </source>
</evidence>
<dbReference type="Pfam" id="PF01369">
    <property type="entry name" value="Sec7"/>
    <property type="match status" value="1"/>
</dbReference>
<evidence type="ECO:0000313" key="5">
    <source>
        <dbReference type="Proteomes" id="UP000198341"/>
    </source>
</evidence>
<dbReference type="KEGG" id="bpg:Bathy11g01040"/>
<dbReference type="InterPro" id="IPR000904">
    <property type="entry name" value="Sec7_dom"/>
</dbReference>
<feature type="domain" description="SEC7" evidence="3">
    <location>
        <begin position="707"/>
        <end position="896"/>
    </location>
</feature>
<feature type="region of interest" description="Disordered" evidence="2">
    <location>
        <begin position="625"/>
        <end position="677"/>
    </location>
</feature>
<dbReference type="InterPro" id="IPR035999">
    <property type="entry name" value="Sec7_dom_sf"/>
</dbReference>
<dbReference type="OrthoDB" id="430364at2759"/>
<dbReference type="RefSeq" id="XP_007510065.1">
    <property type="nucleotide sequence ID" value="XM_007510003.1"/>
</dbReference>
<keyword evidence="5" id="KW-1185">Reference proteome</keyword>
<dbReference type="InterPro" id="IPR032691">
    <property type="entry name" value="Mon2/Sec7/BIG1-like_HUS"/>
</dbReference>
<dbReference type="PANTHER" id="PTHR10663">
    <property type="entry name" value="GUANYL-NUCLEOTIDE EXCHANGE FACTOR"/>
    <property type="match status" value="1"/>
</dbReference>
<evidence type="ECO:0000259" key="3">
    <source>
        <dbReference type="PROSITE" id="PS50190"/>
    </source>
</evidence>
<proteinExistence type="predicted"/>
<sequence>MSNNKSSNNAMISFAAIINAEASRVVATMRQNSKYAILARQTMSSSYGSGSSAASGLDIDESLVDDPLVQEFMSLRRALFVNGLMLETSSSSALGDFGGGSESSRNNTNNKMGQQPLSCADFIRPFLKCIVSVETSGPITSQALSAVHKILKRDLIFGSDDVEKAVVVRDISEAVTMSRFEATDPDHDDAVLCKILHVLIDCVACPSGRLLSDDDVCDVLQACYRIGHQSGKESGFLRHCSRHAMREIAEHVALRLKENVAAGGSEDARLATWRDQLAKRASAFEKLYDEKQRTTTPSTPPRSPHHIAISPVNREGNESFDPVRGPGAIEDGGPKIDVGTPSSPPTRAPIEKLKSLPAPHASPAALEIFKFACSLIEASSSATLGAAKQKSASTSNNENGEDGTGSGDSGEAPTEKPLVYGGDRSEEAEQSLMLFGIELVGTFVETIVVSSATNNNVKNRYPELFVAIQDDLCKALTSLKPNAAPPVAAAACGCFTMLYATMRSELKLQLEMFMRVVLIPLCAAGKNKASSAANATSSNSAVTFNRETQRIALETVVDLCRQPHFVTDCYMHFDCDLSKACVFEELVSTLSASAFPANGARLSGANALSVEGLLAIVRTVSRSTTAESSSASSPLGGDSSMLLGESNGKKKASSTATNGFSDDGIMKNEDEEEGDSPAALRDELRGLDPWEYVKASAAPSGIARARGLRKSRALKRRLVVAAEHFNRSPKKGIPYMQEYGLLPENLTAKAVAKFLKLAPGLDKEVVGEYLGDPKDFQVEVLKEYADLFNFENVTLDKALRTFLDGFKLPGEAQKISRILEAYAARYFGANPNSCADADSAYVLSYSIIMLNTDAHNKQVKKKMTLEQFIRNNRGTNGGKDWPKETLVAIFDSIVTDEIRLTDDAAPKLSNSAWHDVMRACEVDQGKFDAPPDEFESRQYDADVFSLVWAPTAAAVAVIFERATDEDVLESSVEAFVAVARIASNHRMTDVVDHLVATMCAFVTKGAQRAVEMNPLRPGVALGEDAKTRSAAKAAFAVANAHGDDLRRGWCNVLDCVLHMRRLGVVPDDVAATPTDAEEEREPITSNNFITRQKAAQSGSLFRSFSALIGGSDYDYSLEEEKARLPEPTEREKALLEKSDTCARACKFSNLFADSKFLGKESLAHLVAALAWAAGDPAQPPQSADDEDAALFCLDAMLSVCYRNKDRARLCLPRVVSHIKAIVGAATQEPTPLVERAIFELLRVVRRVLPEQSGLQSHEDIANSTAGGPNGIADDHAIDALRVLFSLEPQVADAFFERIAKSLNLLVRQCASLHIKTARGWDTICKLLAASSRHPKASASGFDALSFVMESGSNINASNARALIECACAFVDSNRGGEERSIKALSLLKDANDALCERSRSADCSNELRSEILAGAWGDLAKELARFASEDERSAVRDDAVLTLQHTLLSAEAFDAPAEHWLALFHHTLTPLLKHASENVRQIANDGDRYDDNSNAWERTATIIIACVSKSFLQYAAPMKAEDPEAFAPTWLAVLDRFAEAKKYAKGEALIEAVVENAKNMALVLCKQDIVPYAEEDGEEVLYVGTWQALGKIHESLTPAIVT</sequence>
<dbReference type="SUPFAM" id="SSF48425">
    <property type="entry name" value="Sec7 domain"/>
    <property type="match status" value="1"/>
</dbReference>
<evidence type="ECO:0000256" key="1">
    <source>
        <dbReference type="ARBA" id="ARBA00004514"/>
    </source>
</evidence>
<dbReference type="Proteomes" id="UP000198341">
    <property type="component" value="Chromosome 11"/>
</dbReference>
<dbReference type="PANTHER" id="PTHR10663:SF388">
    <property type="entry name" value="GOLGI-SPECIFIC BREFELDIN A-RESISTANCE GUANINE NUCLEOTIDE EXCHANGE FACTOR 1"/>
    <property type="match status" value="1"/>
</dbReference>
<feature type="region of interest" description="Disordered" evidence="2">
    <location>
        <begin position="389"/>
        <end position="420"/>
    </location>
</feature>
<dbReference type="GO" id="GO:0005085">
    <property type="term" value="F:guanyl-nucleotide exchange factor activity"/>
    <property type="evidence" value="ECO:0007669"/>
    <property type="project" value="InterPro"/>
</dbReference>
<dbReference type="EMBL" id="FO082268">
    <property type="protein sequence ID" value="CCO18410.1"/>
    <property type="molecule type" value="Genomic_DNA"/>
</dbReference>
<dbReference type="FunFam" id="1.10.1000.11:FF:000002">
    <property type="entry name" value="Cytohesin 1"/>
    <property type="match status" value="1"/>
</dbReference>
<gene>
    <name evidence="4" type="ordered locus">Bathy11g01040</name>
</gene>
<dbReference type="GeneID" id="19012784"/>
<evidence type="ECO:0000256" key="2">
    <source>
        <dbReference type="SAM" id="MobiDB-lite"/>
    </source>
</evidence>
<reference evidence="4 5" key="1">
    <citation type="submission" date="2011-10" db="EMBL/GenBank/DDBJ databases">
        <authorList>
            <person name="Genoscope - CEA"/>
        </authorList>
    </citation>
    <scope>NUCLEOTIDE SEQUENCE [LARGE SCALE GENOMIC DNA]</scope>
    <source>
        <strain evidence="4 5">RCC 1105</strain>
    </source>
</reference>